<reference evidence="3" key="1">
    <citation type="submission" date="2021-04" db="EMBL/GenBank/DDBJ databases">
        <title>Draft genome sequence of Xylanibacillus composti strain K13.</title>
        <authorList>
            <person name="Uke A."/>
            <person name="Chhe C."/>
            <person name="Baramee S."/>
            <person name="Kosugi A."/>
        </authorList>
    </citation>
    <scope>NUCLEOTIDE SEQUENCE</scope>
    <source>
        <strain evidence="3">K13</strain>
    </source>
</reference>
<keyword evidence="1" id="KW-1133">Transmembrane helix</keyword>
<feature type="transmembrane region" description="Helical" evidence="1">
    <location>
        <begin position="12"/>
        <end position="31"/>
    </location>
</feature>
<keyword evidence="1" id="KW-0812">Transmembrane</keyword>
<evidence type="ECO:0000259" key="2">
    <source>
        <dbReference type="Pfam" id="PF13349"/>
    </source>
</evidence>
<dbReference type="Proteomes" id="UP000677918">
    <property type="component" value="Unassembled WGS sequence"/>
</dbReference>
<organism evidence="3 4">
    <name type="scientific">Xylanibacillus composti</name>
    <dbReference type="NCBI Taxonomy" id="1572762"/>
    <lineage>
        <taxon>Bacteria</taxon>
        <taxon>Bacillati</taxon>
        <taxon>Bacillota</taxon>
        <taxon>Bacilli</taxon>
        <taxon>Bacillales</taxon>
        <taxon>Paenibacillaceae</taxon>
        <taxon>Xylanibacillus</taxon>
    </lineage>
</organism>
<comment type="caution">
    <text evidence="3">The sequence shown here is derived from an EMBL/GenBank/DDBJ whole genome shotgun (WGS) entry which is preliminary data.</text>
</comment>
<feature type="transmembrane region" description="Helical" evidence="1">
    <location>
        <begin position="46"/>
        <end position="67"/>
    </location>
</feature>
<gene>
    <name evidence="3" type="ORF">XYCOK13_38290</name>
</gene>
<proteinExistence type="predicted"/>
<keyword evidence="4" id="KW-1185">Reference proteome</keyword>
<sequence length="390" mass="41110">METKQKGRGNMRAGRITGALLIIYTGIALLLDLSQGTSLLLLLVRWWPAALVLLGVEYLILTVASIARKQKLNLDWGSVVFALIVIGVVIGVFHGKSLMDEHDISIGDIPFSDESGEAFELPTQVARLDRARQTISVTNHNGDILIVASDIQEIAVDATVIVSKVGREEAERVAEGVEIAIDEGDVLAVQVKSGTYKAFGVAIRPKVNLQVTVPASMAQELQAVTANGKITVSDLHSEGGLSMQSTNGSLTAERITGEVSATVTNGAVKLMNIEGAVHAMSTNGQVVIEEVAGAVQASSTNGRVDIRSSTVGGDWKASTTLGALSVSLPEDGDFVLFGKVGAVGSMTNELGLELDNREIHGSFGSGRYRVELETSVGSLSIHKQTQSAIP</sequence>
<accession>A0A8J4H741</accession>
<name>A0A8J4H741_9BACL</name>
<feature type="domain" description="DUF4097" evidence="2">
    <location>
        <begin position="134"/>
        <end position="381"/>
    </location>
</feature>
<protein>
    <recommendedName>
        <fullName evidence="2">DUF4097 domain-containing protein</fullName>
    </recommendedName>
</protein>
<dbReference type="EMBL" id="BOVK01000067">
    <property type="protein sequence ID" value="GIQ71005.1"/>
    <property type="molecule type" value="Genomic_DNA"/>
</dbReference>
<evidence type="ECO:0000313" key="4">
    <source>
        <dbReference type="Proteomes" id="UP000677918"/>
    </source>
</evidence>
<keyword evidence="1" id="KW-0472">Membrane</keyword>
<evidence type="ECO:0000256" key="1">
    <source>
        <dbReference type="SAM" id="Phobius"/>
    </source>
</evidence>
<feature type="transmembrane region" description="Helical" evidence="1">
    <location>
        <begin position="74"/>
        <end position="93"/>
    </location>
</feature>
<evidence type="ECO:0000313" key="3">
    <source>
        <dbReference type="EMBL" id="GIQ71005.1"/>
    </source>
</evidence>
<dbReference type="AlphaFoldDB" id="A0A8J4H741"/>
<dbReference type="Pfam" id="PF13349">
    <property type="entry name" value="DUF4097"/>
    <property type="match status" value="1"/>
</dbReference>
<dbReference type="InterPro" id="IPR025164">
    <property type="entry name" value="Toastrack_DUF4097"/>
</dbReference>